<evidence type="ECO:0000313" key="3">
    <source>
        <dbReference type="Proteomes" id="UP001198190"/>
    </source>
</evidence>
<dbReference type="InterPro" id="IPR001959">
    <property type="entry name" value="Transposase"/>
</dbReference>
<name>A0AAW4UBD2_9FIRM</name>
<sequence>FKSRDIEGIVKTITIKRDTLGDIYLYFVCETNENKVLARTGKSVGYDFGLKQFLTASDNEDIKAPLFFKQNANDIKKANRILSRKKKTSNHRRLAKIALPKIYKNIKICLFPSSL</sequence>
<accession>A0AAW4UBD2</accession>
<dbReference type="Proteomes" id="UP001198190">
    <property type="component" value="Unassembled WGS sequence"/>
</dbReference>
<dbReference type="RefSeq" id="WP_227153530.1">
    <property type="nucleotide sequence ID" value="NZ_JAJCGD010000117.1"/>
</dbReference>
<organism evidence="2 3">
    <name type="scientific">Megamonas funiformis</name>
    <dbReference type="NCBI Taxonomy" id="437897"/>
    <lineage>
        <taxon>Bacteria</taxon>
        <taxon>Bacillati</taxon>
        <taxon>Bacillota</taxon>
        <taxon>Negativicutes</taxon>
        <taxon>Selenomonadales</taxon>
        <taxon>Selenomonadaceae</taxon>
        <taxon>Megamonas</taxon>
    </lineage>
</organism>
<dbReference type="AlphaFoldDB" id="A0AAW4UBD2"/>
<comment type="caution">
    <text evidence="2">The sequence shown here is derived from an EMBL/GenBank/DDBJ whole genome shotgun (WGS) entry which is preliminary data.</text>
</comment>
<evidence type="ECO:0000259" key="1">
    <source>
        <dbReference type="Pfam" id="PF01385"/>
    </source>
</evidence>
<reference evidence="2" key="1">
    <citation type="submission" date="2021-10" db="EMBL/GenBank/DDBJ databases">
        <title>Collection of gut derived symbiotic bacterial strains cultured from healthy donors.</title>
        <authorList>
            <person name="Lin H."/>
            <person name="Littmann E."/>
            <person name="Claire K."/>
            <person name="Pamer E."/>
        </authorList>
    </citation>
    <scope>NUCLEOTIDE SEQUENCE</scope>
    <source>
        <strain evidence="2">MSK.7.16</strain>
    </source>
</reference>
<evidence type="ECO:0000313" key="2">
    <source>
        <dbReference type="EMBL" id="MCB6829551.1"/>
    </source>
</evidence>
<gene>
    <name evidence="2" type="ORF">LIY65_12780</name>
</gene>
<feature type="domain" description="Probable transposase IS891/IS1136/IS1341" evidence="1">
    <location>
        <begin position="27"/>
        <end position="106"/>
    </location>
</feature>
<proteinExistence type="predicted"/>
<dbReference type="EMBL" id="JAJCGD010000117">
    <property type="protein sequence ID" value="MCB6829551.1"/>
    <property type="molecule type" value="Genomic_DNA"/>
</dbReference>
<dbReference type="Pfam" id="PF01385">
    <property type="entry name" value="OrfB_IS605"/>
    <property type="match status" value="1"/>
</dbReference>
<feature type="non-terminal residue" evidence="2">
    <location>
        <position position="115"/>
    </location>
</feature>
<feature type="non-terminal residue" evidence="2">
    <location>
        <position position="1"/>
    </location>
</feature>
<protein>
    <submittedName>
        <fullName evidence="2">Transposase</fullName>
    </submittedName>
</protein>